<dbReference type="EMBL" id="KN880550">
    <property type="protein sequence ID" value="KIY66586.1"/>
    <property type="molecule type" value="Genomic_DNA"/>
</dbReference>
<dbReference type="OrthoDB" id="298344at2759"/>
<evidence type="ECO:0000313" key="8">
    <source>
        <dbReference type="EMBL" id="KIY66586.1"/>
    </source>
</evidence>
<evidence type="ECO:0000256" key="4">
    <source>
        <dbReference type="ARBA" id="ARBA00023163"/>
    </source>
</evidence>
<feature type="domain" description="RING-type" evidence="7">
    <location>
        <begin position="1101"/>
        <end position="1158"/>
    </location>
</feature>
<dbReference type="GO" id="GO:0003712">
    <property type="term" value="F:transcription coregulator activity"/>
    <property type="evidence" value="ECO:0007669"/>
    <property type="project" value="TreeGrafter"/>
</dbReference>
<dbReference type="PANTHER" id="PTHR12549:SF51">
    <property type="entry name" value="JMJC DOMAIN-CONTAINING PROTEIN"/>
    <property type="match status" value="1"/>
</dbReference>
<feature type="compositionally biased region" description="Polar residues" evidence="6">
    <location>
        <begin position="702"/>
        <end position="723"/>
    </location>
</feature>
<dbReference type="GO" id="GO:0046872">
    <property type="term" value="F:metal ion binding"/>
    <property type="evidence" value="ECO:0007669"/>
    <property type="project" value="UniProtKB-KW"/>
</dbReference>
<feature type="compositionally biased region" description="Polar residues" evidence="6">
    <location>
        <begin position="676"/>
        <end position="685"/>
    </location>
</feature>
<feature type="compositionally biased region" description="Polar residues" evidence="6">
    <location>
        <begin position="626"/>
        <end position="639"/>
    </location>
</feature>
<evidence type="ECO:0000256" key="3">
    <source>
        <dbReference type="ARBA" id="ARBA00023015"/>
    </source>
</evidence>
<gene>
    <name evidence="8" type="ORF">CYLTODRAFT_491364</name>
</gene>
<feature type="region of interest" description="Disordered" evidence="6">
    <location>
        <begin position="56"/>
        <end position="193"/>
    </location>
</feature>
<keyword evidence="2" id="KW-0479">Metal-binding</keyword>
<dbReference type="GO" id="GO:0000785">
    <property type="term" value="C:chromatin"/>
    <property type="evidence" value="ECO:0007669"/>
    <property type="project" value="TreeGrafter"/>
</dbReference>
<feature type="region of interest" description="Disordered" evidence="6">
    <location>
        <begin position="676"/>
        <end position="873"/>
    </location>
</feature>
<feature type="compositionally biased region" description="Polar residues" evidence="6">
    <location>
        <begin position="464"/>
        <end position="473"/>
    </location>
</feature>
<feature type="region of interest" description="Disordered" evidence="6">
    <location>
        <begin position="322"/>
        <end position="346"/>
    </location>
</feature>
<feature type="compositionally biased region" description="Polar residues" evidence="6">
    <location>
        <begin position="1026"/>
        <end position="1035"/>
    </location>
</feature>
<feature type="compositionally biased region" description="Polar residues" evidence="6">
    <location>
        <begin position="970"/>
        <end position="999"/>
    </location>
</feature>
<feature type="compositionally biased region" description="Acidic residues" evidence="6">
    <location>
        <begin position="162"/>
        <end position="189"/>
    </location>
</feature>
<dbReference type="GO" id="GO:0006357">
    <property type="term" value="P:regulation of transcription by RNA polymerase II"/>
    <property type="evidence" value="ECO:0007669"/>
    <property type="project" value="TreeGrafter"/>
</dbReference>
<feature type="region of interest" description="Disordered" evidence="6">
    <location>
        <begin position="957"/>
        <end position="1035"/>
    </location>
</feature>
<dbReference type="GO" id="GO:0031490">
    <property type="term" value="F:chromatin DNA binding"/>
    <property type="evidence" value="ECO:0007669"/>
    <property type="project" value="TreeGrafter"/>
</dbReference>
<keyword evidence="3" id="KW-0805">Transcription regulation</keyword>
<feature type="region of interest" description="Disordered" evidence="6">
    <location>
        <begin position="1"/>
        <end position="36"/>
    </location>
</feature>
<feature type="compositionally biased region" description="Basic and acidic residues" evidence="6">
    <location>
        <begin position="98"/>
        <end position="112"/>
    </location>
</feature>
<proteinExistence type="predicted"/>
<evidence type="ECO:0000256" key="2">
    <source>
        <dbReference type="ARBA" id="ARBA00022723"/>
    </source>
</evidence>
<evidence type="ECO:0000259" key="7">
    <source>
        <dbReference type="SMART" id="SM00184"/>
    </source>
</evidence>
<protein>
    <recommendedName>
        <fullName evidence="7">RING-type domain-containing protein</fullName>
    </recommendedName>
</protein>
<dbReference type="GO" id="GO:0000118">
    <property type="term" value="C:histone deacetylase complex"/>
    <property type="evidence" value="ECO:0007669"/>
    <property type="project" value="TreeGrafter"/>
</dbReference>
<feature type="compositionally biased region" description="Basic and acidic residues" evidence="6">
    <location>
        <begin position="326"/>
        <end position="339"/>
    </location>
</feature>
<dbReference type="SMART" id="SM00184">
    <property type="entry name" value="RING"/>
    <property type="match status" value="2"/>
</dbReference>
<keyword evidence="5" id="KW-0539">Nucleus</keyword>
<dbReference type="InterPro" id="IPR001841">
    <property type="entry name" value="Znf_RING"/>
</dbReference>
<feature type="region of interest" description="Disordered" evidence="6">
    <location>
        <begin position="362"/>
        <end position="385"/>
    </location>
</feature>
<dbReference type="InterPro" id="IPR018866">
    <property type="entry name" value="Znf-4CXXC_R1"/>
</dbReference>
<feature type="domain" description="RING-type" evidence="7">
    <location>
        <begin position="885"/>
        <end position="938"/>
    </location>
</feature>
<evidence type="ECO:0000313" key="9">
    <source>
        <dbReference type="Proteomes" id="UP000054007"/>
    </source>
</evidence>
<dbReference type="PANTHER" id="PTHR12549">
    <property type="entry name" value="JMJC DOMAIN-CONTAINING HISTONE DEMETHYLATION PROTEIN"/>
    <property type="match status" value="1"/>
</dbReference>
<dbReference type="InterPro" id="IPR045109">
    <property type="entry name" value="LSDs-like"/>
</dbReference>
<keyword evidence="4" id="KW-0804">Transcription</keyword>
<keyword evidence="9" id="KW-1185">Reference proteome</keyword>
<reference evidence="8 9" key="1">
    <citation type="journal article" date="2015" name="Fungal Genet. Biol.">
        <title>Evolution of novel wood decay mechanisms in Agaricales revealed by the genome sequences of Fistulina hepatica and Cylindrobasidium torrendii.</title>
        <authorList>
            <person name="Floudas D."/>
            <person name="Held B.W."/>
            <person name="Riley R."/>
            <person name="Nagy L.G."/>
            <person name="Koehler G."/>
            <person name="Ransdell A.S."/>
            <person name="Younus H."/>
            <person name="Chow J."/>
            <person name="Chiniquy J."/>
            <person name="Lipzen A."/>
            <person name="Tritt A."/>
            <person name="Sun H."/>
            <person name="Haridas S."/>
            <person name="LaButti K."/>
            <person name="Ohm R.A."/>
            <person name="Kues U."/>
            <person name="Blanchette R.A."/>
            <person name="Grigoriev I.V."/>
            <person name="Minto R.E."/>
            <person name="Hibbett D.S."/>
        </authorList>
    </citation>
    <scope>NUCLEOTIDE SEQUENCE [LARGE SCALE GENOMIC DNA]</scope>
    <source>
        <strain evidence="8 9">FP15055 ss-10</strain>
    </source>
</reference>
<name>A0A0D7BAN3_9AGAR</name>
<sequence>MAAAQMDIPGLGLIGKDGAVNQENSPNRKRNPQAYMFTPKKKAVAVGLMSPSKALLKPSFPPEQQGISSLSKPFITPPAPDEATPMSAGRSPITGETRTLKEPPKSSHIKEEMEMEVSVVTADSPPTSPLPTWPDANMSLFTPPPSPSSSSKLHPHIATKEDSDDENSSEESSDTESSDEELESEEDGDVIVLETVQTRPSPVPRFNRIRVPRRVSEVSVRRLGAVFPNGVKFHCMDSDTRRSTPTQFDSFLETIVTACPPSHLDHPFMKNPYFEFDSEPKDHLAATFNDWNVRHILGVVPPTAADEASGSVPSVQNAELGAKPNFLHDDPETSLDSRDGASGSSYDFDATADFTNRETIPTLSTPLFHGSRTPTPGAVAQSSAKTEGVFFDNDIEDLDYPEEAAHLDSVPPDAVESASPSTLPSCVLPGTAPAVSSSDILSMEHFQLPSWPKSPEANAFTAALTESLSPNVHTKSKKRRKREREERCERDGRGVVSDSTQEDEEDGKKGSHRSKRAKSPEDDLRELEAPRKRKNVRSDSDIDAERQRSIKRKGKQRARDISEAAEAEDPALSRKRRRAPSVDALSESESKPRSKRKPSAQHNTRLSEPVSPQFGGNSLADALNFAAQSNQSFRRQTGKPNMKPPQQAAHPEREHTYGSFQDDLAAAYNTYAETLNNPEPISALTTAARSPPSKKAKANASTLSPRPTSASTSGAQHQSSSFATDLAAAYNGIAEDLPTPRPAPAAPRPIPSSHSSTSKSLAQPLNTSPRRIVARNSRRDSFYPANSPPSTSSTLPAQRRMAKKPQYSCESEDDDDDDEAPRPVFKDNSVSLGQDVDIDVASKPAGPSTAASSRPPRHQTTLKKRTSSARPKAVWPHSSEEHLYCHPCRKNTPYIVAKCLTCNKAYCIKCLRTRFKSLPAHVAVPTTTNVSNSSCPYCEDFCTCPFCQRRRVAKESASTLVKPEGRGRTRTQAKNASARSSRPQSQLDGAPETSPSSVTEVPARKLAARPISVQRTQGDAIPGPSSLPQSSVDDASETLLSITGRPARRAAARPVYTEPALWDEDEDVKPHITSASVKRAGNSSKRLAPRKSFVGESRVYCHQCRGAKGPHISFIRCTNSGCGKVFCQKCLRHRYRTIPSHIPMPTSSEFPSDTCPLCEGWCNCDVCTAKRGKVYVHRKFNTEDVEDEDEVMDLEMLLDDESDAQEQSDEDERYPIVNLDHIPRPRAELEALGVSGLSMGPLYHPVTAHRMGTGMLVTSQEEDEVKREDVDAGIGTKDDDGWDIDNWEKQRPRVFCVRDEDSQLHCSVPDGFVLYTP</sequence>
<feature type="region of interest" description="Disordered" evidence="6">
    <location>
        <begin position="463"/>
        <end position="662"/>
    </location>
</feature>
<dbReference type="Proteomes" id="UP000054007">
    <property type="component" value="Unassembled WGS sequence"/>
</dbReference>
<feature type="compositionally biased region" description="Basic and acidic residues" evidence="6">
    <location>
        <begin position="483"/>
        <end position="493"/>
    </location>
</feature>
<feature type="compositionally biased region" description="Acidic residues" evidence="6">
    <location>
        <begin position="810"/>
        <end position="819"/>
    </location>
</feature>
<dbReference type="STRING" id="1314674.A0A0D7BAN3"/>
<dbReference type="GO" id="GO:0032454">
    <property type="term" value="F:histone H3K9 demethylase activity"/>
    <property type="evidence" value="ECO:0007669"/>
    <property type="project" value="InterPro"/>
</dbReference>
<feature type="compositionally biased region" description="Low complexity" evidence="6">
    <location>
        <begin position="751"/>
        <end position="760"/>
    </location>
</feature>
<comment type="subcellular location">
    <subcellularLocation>
        <location evidence="1">Nucleus</location>
    </subcellularLocation>
</comment>
<evidence type="ECO:0000256" key="5">
    <source>
        <dbReference type="ARBA" id="ARBA00023242"/>
    </source>
</evidence>
<evidence type="ECO:0000256" key="1">
    <source>
        <dbReference type="ARBA" id="ARBA00004123"/>
    </source>
</evidence>
<feature type="compositionally biased region" description="Basic residues" evidence="6">
    <location>
        <begin position="855"/>
        <end position="867"/>
    </location>
</feature>
<organism evidence="8 9">
    <name type="scientific">Cylindrobasidium torrendii FP15055 ss-10</name>
    <dbReference type="NCBI Taxonomy" id="1314674"/>
    <lineage>
        <taxon>Eukaryota</taxon>
        <taxon>Fungi</taxon>
        <taxon>Dikarya</taxon>
        <taxon>Basidiomycota</taxon>
        <taxon>Agaricomycotina</taxon>
        <taxon>Agaricomycetes</taxon>
        <taxon>Agaricomycetidae</taxon>
        <taxon>Agaricales</taxon>
        <taxon>Marasmiineae</taxon>
        <taxon>Physalacriaceae</taxon>
        <taxon>Cylindrobasidium</taxon>
    </lineage>
</organism>
<evidence type="ECO:0000256" key="6">
    <source>
        <dbReference type="SAM" id="MobiDB-lite"/>
    </source>
</evidence>
<feature type="compositionally biased region" description="Pro residues" evidence="6">
    <location>
        <begin position="739"/>
        <end position="750"/>
    </location>
</feature>
<feature type="region of interest" description="Disordered" evidence="6">
    <location>
        <begin position="1258"/>
        <end position="1283"/>
    </location>
</feature>
<dbReference type="Pfam" id="PF10497">
    <property type="entry name" value="zf-4CXXC_R1"/>
    <property type="match status" value="2"/>
</dbReference>
<accession>A0A0D7BAN3</accession>
<feature type="compositionally biased region" description="Basic and acidic residues" evidence="6">
    <location>
        <begin position="518"/>
        <end position="548"/>
    </location>
</feature>